<dbReference type="PANTHER" id="PTHR38792">
    <property type="entry name" value="BNR/ASP-BOX REPEAT DOMAIN PROTEIN (AFU_ORTHOLOGUE AFUA_7G06430)-RELATED"/>
    <property type="match status" value="1"/>
</dbReference>
<dbReference type="Proteomes" id="UP001301958">
    <property type="component" value="Unassembled WGS sequence"/>
</dbReference>
<proteinExistence type="predicted"/>
<reference evidence="2" key="1">
    <citation type="journal article" date="2023" name="Mol. Phylogenet. Evol.">
        <title>Genome-scale phylogeny and comparative genomics of the fungal order Sordariales.</title>
        <authorList>
            <person name="Hensen N."/>
            <person name="Bonometti L."/>
            <person name="Westerberg I."/>
            <person name="Brannstrom I.O."/>
            <person name="Guillou S."/>
            <person name="Cros-Aarteil S."/>
            <person name="Calhoun S."/>
            <person name="Haridas S."/>
            <person name="Kuo A."/>
            <person name="Mondo S."/>
            <person name="Pangilinan J."/>
            <person name="Riley R."/>
            <person name="LaButti K."/>
            <person name="Andreopoulos B."/>
            <person name="Lipzen A."/>
            <person name="Chen C."/>
            <person name="Yan M."/>
            <person name="Daum C."/>
            <person name="Ng V."/>
            <person name="Clum A."/>
            <person name="Steindorff A."/>
            <person name="Ohm R.A."/>
            <person name="Martin F."/>
            <person name="Silar P."/>
            <person name="Natvig D.O."/>
            <person name="Lalanne C."/>
            <person name="Gautier V."/>
            <person name="Ament-Velasquez S.L."/>
            <person name="Kruys A."/>
            <person name="Hutchinson M.I."/>
            <person name="Powell A.J."/>
            <person name="Barry K."/>
            <person name="Miller A.N."/>
            <person name="Grigoriev I.V."/>
            <person name="Debuchy R."/>
            <person name="Gladieux P."/>
            <person name="Hiltunen Thoren M."/>
            <person name="Johannesson H."/>
        </authorList>
    </citation>
    <scope>NUCLEOTIDE SEQUENCE</scope>
    <source>
        <strain evidence="2">CBS 990.96</strain>
    </source>
</reference>
<evidence type="ECO:0000313" key="3">
    <source>
        <dbReference type="Proteomes" id="UP001301958"/>
    </source>
</evidence>
<evidence type="ECO:0000313" key="2">
    <source>
        <dbReference type="EMBL" id="KAK4221481.1"/>
    </source>
</evidence>
<reference evidence="2" key="2">
    <citation type="submission" date="2023-05" db="EMBL/GenBank/DDBJ databases">
        <authorList>
            <consortium name="Lawrence Berkeley National Laboratory"/>
            <person name="Steindorff A."/>
            <person name="Hensen N."/>
            <person name="Bonometti L."/>
            <person name="Westerberg I."/>
            <person name="Brannstrom I.O."/>
            <person name="Guillou S."/>
            <person name="Cros-Aarteil S."/>
            <person name="Calhoun S."/>
            <person name="Haridas S."/>
            <person name="Kuo A."/>
            <person name="Mondo S."/>
            <person name="Pangilinan J."/>
            <person name="Riley R."/>
            <person name="Labutti K."/>
            <person name="Andreopoulos B."/>
            <person name="Lipzen A."/>
            <person name="Chen C."/>
            <person name="Yanf M."/>
            <person name="Daum C."/>
            <person name="Ng V."/>
            <person name="Clum A."/>
            <person name="Ohm R."/>
            <person name="Martin F."/>
            <person name="Silar P."/>
            <person name="Natvig D."/>
            <person name="Lalanne C."/>
            <person name="Gautier V."/>
            <person name="Ament-Velasquez S.L."/>
            <person name="Kruys A."/>
            <person name="Hutchinson M.I."/>
            <person name="Powell A.J."/>
            <person name="Barry K."/>
            <person name="Miller A.N."/>
            <person name="Grigoriev I.V."/>
            <person name="Debuchy R."/>
            <person name="Gladieux P."/>
            <person name="Thoren M.H."/>
            <person name="Johannesson H."/>
        </authorList>
    </citation>
    <scope>NUCLEOTIDE SEQUENCE</scope>
    <source>
        <strain evidence="2">CBS 990.96</strain>
    </source>
</reference>
<dbReference type="InterPro" id="IPR011040">
    <property type="entry name" value="Sialidase"/>
</dbReference>
<dbReference type="CDD" id="cd15482">
    <property type="entry name" value="Sialidase_non-viral"/>
    <property type="match status" value="1"/>
</dbReference>
<dbReference type="SUPFAM" id="SSF50939">
    <property type="entry name" value="Sialidases"/>
    <property type="match status" value="1"/>
</dbReference>
<gene>
    <name evidence="2" type="ORF">QBC38DRAFT_377055</name>
</gene>
<dbReference type="AlphaFoldDB" id="A0AAN7BD82"/>
<dbReference type="Gene3D" id="2.120.10.10">
    <property type="match status" value="1"/>
</dbReference>
<accession>A0AAN7BD82</accession>
<evidence type="ECO:0000259" key="1">
    <source>
        <dbReference type="Pfam" id="PF13088"/>
    </source>
</evidence>
<name>A0AAN7BD82_9PEZI</name>
<dbReference type="PANTHER" id="PTHR38792:SF3">
    <property type="entry name" value="BNR_ASP-BOX REPEAT DOMAIN PROTEIN (AFU_ORTHOLOGUE AFUA_7G06430)-RELATED"/>
    <property type="match status" value="1"/>
</dbReference>
<sequence>MDFPTRYHKHHRPTIVSEIIHLTTTTTTTTIAASPILTTLTILTTTTTTSLPSPSPQLLKIIKAGEPSLINPGAVYIRAASLFNNKNKTSSSIIVGYAAPHPQNPRWKSLLTSISNDGGLSWQYRGQVTHTQNPFSSNQKKDRPFSQDIDNSFILQLPSGRLLYAFRNHDMRRKKGSSWKPEYFRITICASDDNGLEWFYLSQVDQNVASVRGGEKNGIWEPFLRLGLKGEVQVYYSEEKLENRQENVMRYSHDGGKTWSEEKIIVSDGPDFWPIGWYGISKDGMIGVTQRGKEPGKLIAVFQSTYYRGVFSITGIESDDDGYTWRKKDRKRIYTAPNGKHAGAPQVINLGGGKALVVSFMSSEHTMQGKPADWDGWIDGGELMLIVSFDEGKTWSGNGKSQEWQMGMMTVDKGCHWPGLYALNEDEFLVLYTKDGLGGVSQRFKLVPVQRTEKRGLGDELSATSKIISAST</sequence>
<organism evidence="2 3">
    <name type="scientific">Podospora fimiseda</name>
    <dbReference type="NCBI Taxonomy" id="252190"/>
    <lineage>
        <taxon>Eukaryota</taxon>
        <taxon>Fungi</taxon>
        <taxon>Dikarya</taxon>
        <taxon>Ascomycota</taxon>
        <taxon>Pezizomycotina</taxon>
        <taxon>Sordariomycetes</taxon>
        <taxon>Sordariomycetidae</taxon>
        <taxon>Sordariales</taxon>
        <taxon>Podosporaceae</taxon>
        <taxon>Podospora</taxon>
    </lineage>
</organism>
<protein>
    <submittedName>
        <fullName evidence="2">Sialidase</fullName>
    </submittedName>
</protein>
<dbReference type="EMBL" id="MU865542">
    <property type="protein sequence ID" value="KAK4221481.1"/>
    <property type="molecule type" value="Genomic_DNA"/>
</dbReference>
<dbReference type="InterPro" id="IPR036278">
    <property type="entry name" value="Sialidase_sf"/>
</dbReference>
<feature type="domain" description="Sialidase" evidence="1">
    <location>
        <begin position="111"/>
        <end position="396"/>
    </location>
</feature>
<dbReference type="Pfam" id="PF13088">
    <property type="entry name" value="BNR_2"/>
    <property type="match status" value="1"/>
</dbReference>
<keyword evidence="3" id="KW-1185">Reference proteome</keyword>
<comment type="caution">
    <text evidence="2">The sequence shown here is derived from an EMBL/GenBank/DDBJ whole genome shotgun (WGS) entry which is preliminary data.</text>
</comment>